<organism evidence="1 2">
    <name type="scientific">Rhodocyclus tenuis</name>
    <name type="common">Rhodospirillum tenue</name>
    <dbReference type="NCBI Taxonomy" id="1066"/>
    <lineage>
        <taxon>Bacteria</taxon>
        <taxon>Pseudomonadati</taxon>
        <taxon>Pseudomonadota</taxon>
        <taxon>Betaproteobacteria</taxon>
        <taxon>Rhodocyclales</taxon>
        <taxon>Rhodocyclaceae</taxon>
        <taxon>Rhodocyclus</taxon>
    </lineage>
</organism>
<sequence length="73" mass="8098">MQTPSSLRLFIAVHLLRLLGRVLPRLLAAQQGVRAEASRQHTTASGRVFEGEYRREAPLDAAPRRAAASSVRY</sequence>
<gene>
    <name evidence="1" type="ORF">GHK24_05335</name>
</gene>
<accession>A0A6L5JVW1</accession>
<proteinExistence type="predicted"/>
<name>A0A6L5JVW1_RHOTE</name>
<protein>
    <submittedName>
        <fullName evidence="1">Uncharacterized protein</fullName>
    </submittedName>
</protein>
<dbReference type="AlphaFoldDB" id="A0A6L5JVW1"/>
<dbReference type="EMBL" id="WIXJ01000002">
    <property type="protein sequence ID" value="MQY51196.1"/>
    <property type="molecule type" value="Genomic_DNA"/>
</dbReference>
<dbReference type="Proteomes" id="UP000480275">
    <property type="component" value="Unassembled WGS sequence"/>
</dbReference>
<comment type="caution">
    <text evidence="1">The sequence shown here is derived from an EMBL/GenBank/DDBJ whole genome shotgun (WGS) entry which is preliminary data.</text>
</comment>
<evidence type="ECO:0000313" key="2">
    <source>
        <dbReference type="Proteomes" id="UP000480275"/>
    </source>
</evidence>
<evidence type="ECO:0000313" key="1">
    <source>
        <dbReference type="EMBL" id="MQY51196.1"/>
    </source>
</evidence>
<reference evidence="1 2" key="1">
    <citation type="submission" date="2019-10" db="EMBL/GenBank/DDBJ databases">
        <title>Whole-genome sequence of the purple nonsulfur photosynthetic bacterium Rhodocyclus tenuis.</title>
        <authorList>
            <person name="Kyndt J.A."/>
            <person name="Meyer T.E."/>
        </authorList>
    </citation>
    <scope>NUCLEOTIDE SEQUENCE [LARGE SCALE GENOMIC DNA]</scope>
    <source>
        <strain evidence="1 2">DSM 110</strain>
    </source>
</reference>